<accession>A0ABS9P6A0</accession>
<gene>
    <name evidence="1" type="ORF">HOP52_05890</name>
</gene>
<proteinExistence type="predicted"/>
<organism evidence="1 2">
    <name type="scientific">Billgrantia campisalis</name>
    <dbReference type="NCBI Taxonomy" id="74661"/>
    <lineage>
        <taxon>Bacteria</taxon>
        <taxon>Pseudomonadati</taxon>
        <taxon>Pseudomonadota</taxon>
        <taxon>Gammaproteobacteria</taxon>
        <taxon>Oceanospirillales</taxon>
        <taxon>Halomonadaceae</taxon>
        <taxon>Billgrantia</taxon>
    </lineage>
</organism>
<name>A0ABS9P6A0_9GAMM</name>
<reference evidence="1 2" key="1">
    <citation type="submission" date="2020-05" db="EMBL/GenBank/DDBJ databases">
        <title>Comparative genomic analysis of denitrifying bacteria from Halomonas genus.</title>
        <authorList>
            <person name="Wang L."/>
            <person name="Shao Z."/>
        </authorList>
    </citation>
    <scope>NUCLEOTIDE SEQUENCE [LARGE SCALE GENOMIC DNA]</scope>
    <source>
        <strain evidence="1 2">A4</strain>
    </source>
</reference>
<dbReference type="InterPro" id="IPR024524">
    <property type="entry name" value="DUF3800"/>
</dbReference>
<dbReference type="Proteomes" id="UP000814385">
    <property type="component" value="Unassembled WGS sequence"/>
</dbReference>
<evidence type="ECO:0000313" key="1">
    <source>
        <dbReference type="EMBL" id="MCG6657303.1"/>
    </source>
</evidence>
<evidence type="ECO:0000313" key="2">
    <source>
        <dbReference type="Proteomes" id="UP000814385"/>
    </source>
</evidence>
<dbReference type="Pfam" id="PF12686">
    <property type="entry name" value="DUF3800"/>
    <property type="match status" value="1"/>
</dbReference>
<sequence length="269" mass="31315">MSGKGNGMAAMSNRFSDYIVYVDESGDHGLQSLDPYYPVFVLAFCIFHKRYYSETVVTELQKFKFRHFGHDLVILHEHEIRKEKGDFTFFRSREHKQAFLDELTGIINTSHFILASCVIEKHLLTPQQVESENPYHLALGFCLESLYQFLAEKGQEDRLTHVVVEKRGRKEDDELELEFRRMCDGQNRLNKTFGFDIRFADKKANSAGLQLADLVARPIGLHILRPEQPNRAFETLKQKFYCQGGRQNVGVGYEQWGLKRFPQKSEEPR</sequence>
<comment type="caution">
    <text evidence="1">The sequence shown here is derived from an EMBL/GenBank/DDBJ whole genome shotgun (WGS) entry which is preliminary data.</text>
</comment>
<keyword evidence="2" id="KW-1185">Reference proteome</keyword>
<dbReference type="EMBL" id="JABFUC010000004">
    <property type="protein sequence ID" value="MCG6657303.1"/>
    <property type="molecule type" value="Genomic_DNA"/>
</dbReference>
<protein>
    <submittedName>
        <fullName evidence="1">DUF3800 domain-containing protein</fullName>
    </submittedName>
</protein>